<feature type="region of interest" description="Disordered" evidence="1">
    <location>
        <begin position="17"/>
        <end position="44"/>
    </location>
</feature>
<evidence type="ECO:0000313" key="2">
    <source>
        <dbReference type="EMBL" id="MEQ2191652.1"/>
    </source>
</evidence>
<accession>A0ABV0Q7Y9</accession>
<keyword evidence="3" id="KW-1185">Reference proteome</keyword>
<dbReference type="Proteomes" id="UP001434883">
    <property type="component" value="Unassembled WGS sequence"/>
</dbReference>
<organism evidence="2 3">
    <name type="scientific">Xenoophorus captivus</name>
    <dbReference type="NCBI Taxonomy" id="1517983"/>
    <lineage>
        <taxon>Eukaryota</taxon>
        <taxon>Metazoa</taxon>
        <taxon>Chordata</taxon>
        <taxon>Craniata</taxon>
        <taxon>Vertebrata</taxon>
        <taxon>Euteleostomi</taxon>
        <taxon>Actinopterygii</taxon>
        <taxon>Neopterygii</taxon>
        <taxon>Teleostei</taxon>
        <taxon>Neoteleostei</taxon>
        <taxon>Acanthomorphata</taxon>
        <taxon>Ovalentaria</taxon>
        <taxon>Atherinomorphae</taxon>
        <taxon>Cyprinodontiformes</taxon>
        <taxon>Goodeidae</taxon>
        <taxon>Xenoophorus</taxon>
    </lineage>
</organism>
<evidence type="ECO:0000256" key="1">
    <source>
        <dbReference type="SAM" id="MobiDB-lite"/>
    </source>
</evidence>
<feature type="compositionally biased region" description="Polar residues" evidence="1">
    <location>
        <begin position="17"/>
        <end position="36"/>
    </location>
</feature>
<sequence>MGPCVWQLKLGPNRVINRTMTPNTASGQQQLESSTRPADRSPLGVQNKAVQNSHAVQGWFIDEASNSSRGRGPFKSVTDSSGLCAVLIGSRDPFAPVFLLTRTLFPLISVCWLSFTLNF</sequence>
<dbReference type="EMBL" id="JAHRIN010001054">
    <property type="protein sequence ID" value="MEQ2191652.1"/>
    <property type="molecule type" value="Genomic_DNA"/>
</dbReference>
<gene>
    <name evidence="2" type="ORF">XENOCAPTIV_000627</name>
</gene>
<reference evidence="2 3" key="1">
    <citation type="submission" date="2021-06" db="EMBL/GenBank/DDBJ databases">
        <authorList>
            <person name="Palmer J.M."/>
        </authorList>
    </citation>
    <scope>NUCLEOTIDE SEQUENCE [LARGE SCALE GENOMIC DNA]</scope>
    <source>
        <strain evidence="2 3">XC_2019</strain>
        <tissue evidence="2">Muscle</tissue>
    </source>
</reference>
<evidence type="ECO:0000313" key="3">
    <source>
        <dbReference type="Proteomes" id="UP001434883"/>
    </source>
</evidence>
<proteinExistence type="predicted"/>
<name>A0ABV0Q7Y9_9TELE</name>
<comment type="caution">
    <text evidence="2">The sequence shown here is derived from an EMBL/GenBank/DDBJ whole genome shotgun (WGS) entry which is preliminary data.</text>
</comment>
<protein>
    <submittedName>
        <fullName evidence="2">Uncharacterized protein</fullName>
    </submittedName>
</protein>